<keyword evidence="1" id="KW-0732">Signal</keyword>
<dbReference type="InterPro" id="IPR025667">
    <property type="entry name" value="SprB_repeat"/>
</dbReference>
<dbReference type="Pfam" id="PF13585">
    <property type="entry name" value="CHU_C"/>
    <property type="match status" value="1"/>
</dbReference>
<evidence type="ECO:0000256" key="1">
    <source>
        <dbReference type="SAM" id="SignalP"/>
    </source>
</evidence>
<dbReference type="InterPro" id="IPR043504">
    <property type="entry name" value="Peptidase_S1_PA_chymotrypsin"/>
</dbReference>
<protein>
    <submittedName>
        <fullName evidence="3">T9SS type B sorting domain-containing protein</fullName>
    </submittedName>
</protein>
<dbReference type="NCBIfam" id="TIGR04131">
    <property type="entry name" value="Bac_Flav_CTERM"/>
    <property type="match status" value="1"/>
</dbReference>
<dbReference type="EMBL" id="JBHUMD010000007">
    <property type="protein sequence ID" value="MFD2601563.1"/>
    <property type="molecule type" value="Genomic_DNA"/>
</dbReference>
<feature type="domain" description="PKD/Chitinase" evidence="2">
    <location>
        <begin position="3524"/>
        <end position="3590"/>
    </location>
</feature>
<evidence type="ECO:0000313" key="3">
    <source>
        <dbReference type="EMBL" id="MFD2601563.1"/>
    </source>
</evidence>
<feature type="domain" description="PKD/Chitinase" evidence="2">
    <location>
        <begin position="3603"/>
        <end position="3669"/>
    </location>
</feature>
<feature type="domain" description="PKD/Chitinase" evidence="2">
    <location>
        <begin position="3678"/>
        <end position="3749"/>
    </location>
</feature>
<reference evidence="4" key="1">
    <citation type="journal article" date="2019" name="Int. J. Syst. Evol. Microbiol.">
        <title>The Global Catalogue of Microorganisms (GCM) 10K type strain sequencing project: providing services to taxonomists for standard genome sequencing and annotation.</title>
        <authorList>
            <consortium name="The Broad Institute Genomics Platform"/>
            <consortium name="The Broad Institute Genome Sequencing Center for Infectious Disease"/>
            <person name="Wu L."/>
            <person name="Ma J."/>
        </authorList>
    </citation>
    <scope>NUCLEOTIDE SEQUENCE [LARGE SCALE GENOMIC DNA]</scope>
    <source>
        <strain evidence="4">KCTC 42107</strain>
    </source>
</reference>
<feature type="chain" id="PRO_5047109368" evidence="1">
    <location>
        <begin position="27"/>
        <end position="4645"/>
    </location>
</feature>
<dbReference type="CDD" id="cd00146">
    <property type="entry name" value="PKD"/>
    <property type="match status" value="1"/>
</dbReference>
<dbReference type="Proteomes" id="UP001597480">
    <property type="component" value="Unassembled WGS sequence"/>
</dbReference>
<comment type="caution">
    <text evidence="3">The sequence shown here is derived from an EMBL/GenBank/DDBJ whole genome shotgun (WGS) entry which is preliminary data.</text>
</comment>
<dbReference type="Gene3D" id="2.40.10.10">
    <property type="entry name" value="Trypsin-like serine proteases"/>
    <property type="match status" value="2"/>
</dbReference>
<keyword evidence="4" id="KW-1185">Reference proteome</keyword>
<feature type="domain" description="PKD/Chitinase" evidence="2">
    <location>
        <begin position="3294"/>
        <end position="3354"/>
    </location>
</feature>
<feature type="domain" description="PKD/Chitinase" evidence="2">
    <location>
        <begin position="1421"/>
        <end position="1512"/>
    </location>
</feature>
<sequence length="4645" mass="481160">MRNFTFLKLRIVVLLGVLLSSLGVMAQNAVPFAPRLPGGSMRIKGDVIFVGNNILNRSPNPNTAFNSGGDNNGQTMEYINVAPTSTPGEIFSSSSANLVWPTTSNCYRVAYAGLYWASIYPFERSTNSGQNFTPGNGATDAQRYNFRDVKIKFPLATTYTNLTADTTIFDGFGYNNGNPNGQLNSSFKDCPIICYKDVTSLVQGLAQPEGEYTVANVRATRGQRNGGCAGGWVLVIIYENGDANTPSKFVSVFDGYSGVGSSNTVTYNVTGFTTLPAPFDVKARFGIGALEGDLNTTGDGLSIKANISSAPETALSNALNPVNNFFNSTITRDAAYVTTRNPASTNTLGFDLDMFDIPNPPKANGDKNSVIPNGTTGAALKLTTSGDGYGAFLSTFSVEVIEPKIVLTKTVKNMAGTNIAGAPLDLGESLYYDITYQNNGNDDAQNFTIRDVLPANTVFEEVVLPLPPGVTYTFPTPGTILFNVSNNNQIKKGGGQYTIRIKVRVASDCNEFTDHCSNIIQNSAYGTYRGVENTTQITDDPSVSVIACNAAPGPVNFLADVSLCQYQSTVTLCGPTLTLTAGAGYAGYAWFRKDPGGDVPIGNSQSVIVNVPAEYYVINTPTAPCIGIEEHFTVVLSTVLPPNPLIAQADKTAVCANNGIVMTNIFLCGLNDERLLSAGSVVGTARWYKLNTATCNTALPANCPHNACPESSWTLLQTGTSYTANAAGEYRLVIDNLGCQAVYYFNVDKNNLNPQYVIKSRICGSPGEIKVTNVGAGYEYQFRNQSTGAILQAYSTNDTYTVNADGVYYVEIRQVGVTDGCVFTIGNLGMTNATLDATITVVDKTCSTTDPASITIQPLGLQFVNPNQQYKYTITGPATITSPWINNSNPYTFNNLAPGTYTVTVVNNGTCTLTRTVTINDYSNPQATAVVQQGITCDPGIIRITATGGKAPYSFAAYSKDGVVYNPAEPYFSDGLYEVTAANAGTYVFVVVDANGCTVNSNAVTITTITPTITTAFTNPKCLGENNGTITVTATGSGITYELTDSSGTVTPSTTGSFVNLAPGTYTVDVIQTTPTNVCRIPRTFTLVPATAVTAPTPTITAPLTCVTNATITVGNASGGTGPYEYSINGTTFGTSQTFTNIAAGTYHVTVKDANGCTFQTASVTVTAPPAITAINVSQTPVTCPSQTSNVTLTATGGTGSFTYAITAPASAAASNTTGVFNNLAPNTYSVLVTDSYGCTRTGSFTVNPITPASVIGYLMKPVACIGTSTGAIRFNISGIGSTYNYTITSSAGATVITPGTVNGASSNPIFFNNIAAGTYTLTVTNPVTNCTASASVTVTAPSAALAVTTTLLQPTCTVATGTATANVTGGWGSNIYTITGPSPSTTPSAPQSSPTFTNLAPGTYEITVTDLNGNGCTVTTASFTIQADGPPVLTVTGSDLCLPSSFITVEVTAGTGKAPFQFSLNGAAYAAGTAADGTTYNNLPAGTHTITVRDANGCTNTTTVTRTINAQLTASTSLTKGITCVPAPTDAQIAVTIGGGQASYTYEVTTDGGTTYAAPVTVTGSFTYSTATAGNYQFRITDAAGCTVTTPVRTVAPLVQPEFAFGPTTDILCNGASTGALTVNIDNTKGLAPYTIAVTNTDTSTSYGTQVSGLPEGNYSVTVTDANGCTVTHTEYIDEPDPIAFNYDKTDISCNNPGGIAYGQIVVGFGGGVTGGVAPYTYTVSNNFGDVLPVQTNMNGAPYTFMIVNYGIYTIEVTDANGCTSTINNIVIASPPNALDIDVSSTVDCVNGGTATVEVGAVIIGSTYKFAILTQSSLPFVANVATDYKDADAGTPTIATFNNLIPGVLYTFVVWDTTTDCYYFEQADYPIPTNSTITTTTIIPNNVTCFGEADGNVGFTFSGYSATTTQVKYEIFRSPSNLTTGITATIPTTGTSTTVTSIPGDLAPGDYVIVYTEIDGSVAGCSQSSASFEINQSATMLVASAVVTKNDNCDTNAGIIMASASFGTAPYSYQLLAAAAPAPTEATWAGQASPVFNTEGGNYIVYVKDANDCIKPFSITLPTDVSPVIAAVITPGIQCSAAEGGFSIDVTQTAGNAGGYTYSLDGGAFEAQTAPFTYTDLTSGNHTVQVMDANGCTMIAPVSVTIYPPLSVTAQPTVQPACADNDGEIEAEGDGGSGNYTYELAGPVNVAAQPSPLFTALPHGTYTVTITDTTTLCDETVTVTLEDAIEILPADITFDQVDVACNGESDGVINVYLAATNTDIPYTYSLNGGTPQTTPQFTGLAANTYTIDVTSGKGCTEQITVTIVEPSQLAIDVPGIVVTPSACNPADNTPTVATVTFDAVATTGTAPYKYSINGSVYNDAPDNTFNVTDTGAQQTVTLYLMDAHGCVVTETVTIDPLPVMTDAVVTLVPGMGITCNNDETVTVTVTGGSGNYTFELLPDGSQIEQPGAGVSSQNFDLTEPGTYVFRVTDRGTGCEITTDPYIINDFDLIEVEATASTPVDCQGSSTGTITIDVQNYNDAYNYEVLDGTTIVASGSGDVTVANPFTITGVPSGNLTVRVIATGTPFCDAVSAAINVDAPADVLTAIATQTGSVQCTNDQGEITVSATGGWGGYEYQLVNTTTSTTIQAFATNNQFTGLPAGDYELTVRDSSGCDNAVDTVTLAPIAPITANISASATAVACKDDQTVTIEAITVAGGQGTYEYILNTYDAAGTAIESSTGAQLSPIFNNNGAGTYSITVIDGWNCGPFETPTVTITEPDQLIGTLSLTDELSCLTGAELTIEGVGGTAPYEFSTDGGTTWNPSNNAGGTYLVTIPVNGAGTYQYQVRDNNGCDVVLTNEVTIDPVPALNIDLNLDAAEVNCNGVNNAYILALATGGLGNYQYTLVDAANAVVAGPNITGEFEDLGAGAYYVRVNSGDCELTSPVINITEPDPLVVTFTVENILCFDGPNSTNGRITVNTTGGTAPMQYAISPNLDQFFDSNVFYPLTVGTYDVLTQDANGCFYLETITITQPDPIEATIDYVQDEACLGAGDGIIEVSLMGGTGTYEISTDDITYVPVTGTSYTLTGLPSGLTTVYVKDQNGCSLNPPMEQPILPGVDMAPEATVTPTCVANSPNNDVTITIIPGVDPANVTYSIDGINYQASNIFTNVGLAPGTYVAYARHIVPVSNLTCIQTDNFVIDTYIAISASVTATTDVNCFGDATGEITVTATGGTGTLSYAIADADVLPLVFGTYQATGVFTDLAAGNYAVSIMDDNLGCETQVTATIAEPAAPLAATADSQTNILCYGDATGDATVNVTGGTVPYTYSWDTTPVQTNATATGLTAGTYTVTVTDDNGCTTTQSFTITEPAAALVATAGTQTNVLCYGNATGDATVNVTGGTPTYSYSWDTTPVQTTATATGLTAGTYTVTVTDANGCMTTQSFTITQPAAPLSAAIGATQTDVLCFGAATGSATVNVTGGTPTYSYSWDTTPVQTTATATGLTAGTYTVTVTDANGCMTTQSFTITQPAAALVATAGTQTNVLCYGNATGDATVNVTGGTGAYSYSWNTTPVQTTATATGLTAGTYTVTITDANGCTTTQSFTITQPAAALAATAGAQTNVLCYGNATGSATVNVTGGTAAYTYSWNTTPVQTTATATGLTAGTYTVTVTDANGCTTTQSFTITQPAAPLSATTGGTQTNVLCFGNATGSATVNVTGGTPTYSYSWNTTPVQTTATATGLTAGTYTVTITDANGCTTTQSFTITQPTAALAATAGAQTNVLCYAAATGSATVNVTGGTGAYTYSWNTTPVQTTATAIGLTAGTYTVMVTDANGCTTTQSFTITQPASAVTATTTHTDEQCLGDNNGSITVMPQGGTAPYTASLNGGAATPVPAAPAGTPIVFNGLGGGNYTIVVTDANGCTVSSTTTVLTGIVINPTVSTTQECDMVTVVVSVDPSVVGQVTYSLDGGAPQASNTFVQQLNPAVPHTVTVVHTQGCSRTTAPFTIAPVIPINLTPADVTVTNIACHGQDVGSAVVNATGGTGPLQYAITWDIWPTAFYGPSNTFTDLLAGDYEIHVKDAMGCHTSVWITITEPAQQLVIAAAVGQHESCVNAHDGAIDITSITGGVPPYYVALDSPANFQPYNAGATPDFAGLYGRALPYDVYVRDANGCYAKVQVTIEKGVNLVPNIQTVLSCVNNAPVNTVTATLNAIINDVEYKLETSTGTLIQDFDPNHTWELAPGSYVYTVRHINGCQKDFAFTVQPRVPITVTSVTPVDATCNGNADGTLTVVATGGTGSLSYGISPDYVMTSNPVFTGLPAGTYTIRVQDQYGCYVDFTNFPAIGEPAVITVTDVMNLPETCVDDNDAAFEIAIAGGNAPYATSLDVNGPFVSGQTLFDNLDGGTYTVYIQDANGCTATHDVVLISPDDIDARAEVVYNCDQNTVTIVTNSAINPAELNYNIVGPKDGNSPTQTSNVFTNLEDGNYEVEVVNTVTGCTDIVSFNITSVPDLALSVTESGLNEVKAIVVGGEGPYQYTFDGNSMGTKNTFVYYASGTYEITVTDARGCTRVVNITVEFIDVILPDVVSPNGDGQNDTWSPGNTENYPDIKSEIFDRYGRKLVTLRQGQEWDGTYDGHPMPTGDYWYLVKLGDADDRSFVGHFTIYR</sequence>
<dbReference type="Gene3D" id="2.60.40.740">
    <property type="match status" value="6"/>
</dbReference>
<feature type="domain" description="PKD/Chitinase" evidence="2">
    <location>
        <begin position="3762"/>
        <end position="3828"/>
    </location>
</feature>
<organism evidence="3 4">
    <name type="scientific">Flavobacterium suzhouense</name>
    <dbReference type="NCBI Taxonomy" id="1529638"/>
    <lineage>
        <taxon>Bacteria</taxon>
        <taxon>Pseudomonadati</taxon>
        <taxon>Bacteroidota</taxon>
        <taxon>Flavobacteriia</taxon>
        <taxon>Flavobacteriales</taxon>
        <taxon>Flavobacteriaceae</taxon>
        <taxon>Flavobacterium</taxon>
    </lineage>
</organism>
<dbReference type="InterPro" id="IPR022409">
    <property type="entry name" value="PKD/Chitinase_dom"/>
</dbReference>
<dbReference type="Pfam" id="PF13573">
    <property type="entry name" value="SprB"/>
    <property type="match status" value="15"/>
</dbReference>
<dbReference type="InterPro" id="IPR026341">
    <property type="entry name" value="T9SS_type_B"/>
</dbReference>
<feature type="domain" description="PKD/Chitinase" evidence="2">
    <location>
        <begin position="3440"/>
        <end position="3513"/>
    </location>
</feature>
<accession>A0ABW5NS52</accession>
<proteinExistence type="predicted"/>
<name>A0ABW5NS52_9FLAO</name>
<evidence type="ECO:0000259" key="2">
    <source>
        <dbReference type="SMART" id="SM00089"/>
    </source>
</evidence>
<feature type="domain" description="PKD/Chitinase" evidence="2">
    <location>
        <begin position="4490"/>
        <end position="4556"/>
    </location>
</feature>
<evidence type="ECO:0000313" key="4">
    <source>
        <dbReference type="Proteomes" id="UP001597480"/>
    </source>
</evidence>
<dbReference type="SMART" id="SM00089">
    <property type="entry name" value="PKD"/>
    <property type="match status" value="9"/>
</dbReference>
<feature type="domain" description="PKD/Chitinase" evidence="2">
    <location>
        <begin position="3365"/>
        <end position="3433"/>
    </location>
</feature>
<gene>
    <name evidence="3" type="ORF">ACFSR3_05805</name>
</gene>
<feature type="signal peptide" evidence="1">
    <location>
        <begin position="1"/>
        <end position="26"/>
    </location>
</feature>
<dbReference type="RefSeq" id="WP_379820129.1">
    <property type="nucleotide sequence ID" value="NZ_JBHUMD010000007.1"/>
</dbReference>